<dbReference type="SUPFAM" id="SSF46894">
    <property type="entry name" value="C-terminal effector domain of the bipartite response regulators"/>
    <property type="match status" value="1"/>
</dbReference>
<comment type="caution">
    <text evidence="6">The sequence shown here is derived from an EMBL/GenBank/DDBJ whole genome shotgun (WGS) entry which is preliminary data.</text>
</comment>
<organism evidence="6 7">
    <name type="scientific">Splendidivirga corallicola</name>
    <dbReference type="NCBI Taxonomy" id="3051826"/>
    <lineage>
        <taxon>Bacteria</taxon>
        <taxon>Pseudomonadati</taxon>
        <taxon>Bacteroidota</taxon>
        <taxon>Cytophagia</taxon>
        <taxon>Cytophagales</taxon>
        <taxon>Splendidivirgaceae</taxon>
        <taxon>Splendidivirga</taxon>
    </lineage>
</organism>
<feature type="transmembrane region" description="Helical" evidence="4">
    <location>
        <begin position="35"/>
        <end position="56"/>
    </location>
</feature>
<dbReference type="InterPro" id="IPR016032">
    <property type="entry name" value="Sig_transdc_resp-reg_C-effctor"/>
</dbReference>
<evidence type="ECO:0000256" key="4">
    <source>
        <dbReference type="SAM" id="Phobius"/>
    </source>
</evidence>
<reference evidence="6" key="1">
    <citation type="submission" date="2023-06" db="EMBL/GenBank/DDBJ databases">
        <title>Genomic of Parafulvivirga corallium.</title>
        <authorList>
            <person name="Wang G."/>
        </authorList>
    </citation>
    <scope>NUCLEOTIDE SEQUENCE</scope>
    <source>
        <strain evidence="6">BMA10</strain>
    </source>
</reference>
<dbReference type="Gene3D" id="1.10.10.10">
    <property type="entry name" value="Winged helix-like DNA-binding domain superfamily/Winged helix DNA-binding domain"/>
    <property type="match status" value="1"/>
</dbReference>
<gene>
    <name evidence="6" type="ORF">QQ008_26300</name>
</gene>
<keyword evidence="4" id="KW-1133">Transmembrane helix</keyword>
<evidence type="ECO:0000256" key="3">
    <source>
        <dbReference type="ARBA" id="ARBA00023163"/>
    </source>
</evidence>
<dbReference type="Pfam" id="PF00196">
    <property type="entry name" value="GerE"/>
    <property type="match status" value="1"/>
</dbReference>
<dbReference type="PRINTS" id="PR00038">
    <property type="entry name" value="HTHLUXR"/>
</dbReference>
<name>A0ABT8KXN9_9BACT</name>
<keyword evidence="7" id="KW-1185">Reference proteome</keyword>
<dbReference type="Proteomes" id="UP001172082">
    <property type="component" value="Unassembled WGS sequence"/>
</dbReference>
<keyword evidence="4" id="KW-0812">Transmembrane</keyword>
<proteinExistence type="predicted"/>
<evidence type="ECO:0000313" key="6">
    <source>
        <dbReference type="EMBL" id="MDN5204929.1"/>
    </source>
</evidence>
<evidence type="ECO:0000256" key="2">
    <source>
        <dbReference type="ARBA" id="ARBA00023125"/>
    </source>
</evidence>
<dbReference type="RefSeq" id="WP_346754952.1">
    <property type="nucleotide sequence ID" value="NZ_JAUJEA010000014.1"/>
</dbReference>
<evidence type="ECO:0000313" key="7">
    <source>
        <dbReference type="Proteomes" id="UP001172082"/>
    </source>
</evidence>
<protein>
    <submittedName>
        <fullName evidence="6">Response regulator transcription factor</fullName>
    </submittedName>
</protein>
<dbReference type="SMART" id="SM00421">
    <property type="entry name" value="HTH_LUXR"/>
    <property type="match status" value="1"/>
</dbReference>
<dbReference type="PROSITE" id="PS50043">
    <property type="entry name" value="HTH_LUXR_2"/>
    <property type="match status" value="1"/>
</dbReference>
<dbReference type="CDD" id="cd06170">
    <property type="entry name" value="LuxR_C_like"/>
    <property type="match status" value="1"/>
</dbReference>
<dbReference type="EMBL" id="JAUJEA010000014">
    <property type="protein sequence ID" value="MDN5204929.1"/>
    <property type="molecule type" value="Genomic_DNA"/>
</dbReference>
<accession>A0ABT8KXN9</accession>
<evidence type="ECO:0000259" key="5">
    <source>
        <dbReference type="PROSITE" id="PS50043"/>
    </source>
</evidence>
<keyword evidence="2" id="KW-0238">DNA-binding</keyword>
<dbReference type="PANTHER" id="PTHR44688">
    <property type="entry name" value="DNA-BINDING TRANSCRIPTIONAL ACTIVATOR DEVR_DOSR"/>
    <property type="match status" value="1"/>
</dbReference>
<keyword evidence="3" id="KW-0804">Transcription</keyword>
<keyword evidence="4" id="KW-0472">Membrane</keyword>
<feature type="domain" description="HTH luxR-type" evidence="5">
    <location>
        <begin position="76"/>
        <end position="141"/>
    </location>
</feature>
<evidence type="ECO:0000256" key="1">
    <source>
        <dbReference type="ARBA" id="ARBA00023015"/>
    </source>
</evidence>
<sequence length="144" mass="16327">MRRVAIRFGMLAVALMLLIQLSKYSLLTRGLRDEFLIAFFAVLFVGLGVVLTKLVFKPKTKIIQSIRSEEPKPDLAKIEELGISKREYEVLEQMARGKSNLEIADKLFISESTVKTHVSNLLVKLDAKRRTQAITIAKEIKIII</sequence>
<dbReference type="InterPro" id="IPR000792">
    <property type="entry name" value="Tscrpt_reg_LuxR_C"/>
</dbReference>
<dbReference type="InterPro" id="IPR036388">
    <property type="entry name" value="WH-like_DNA-bd_sf"/>
</dbReference>
<dbReference type="PANTHER" id="PTHR44688:SF16">
    <property type="entry name" value="DNA-BINDING TRANSCRIPTIONAL ACTIVATOR DEVR_DOSR"/>
    <property type="match status" value="1"/>
</dbReference>
<keyword evidence="1" id="KW-0805">Transcription regulation</keyword>
<dbReference type="PROSITE" id="PS00622">
    <property type="entry name" value="HTH_LUXR_1"/>
    <property type="match status" value="1"/>
</dbReference>